<organism evidence="1 2">
    <name type="scientific">Macrococcus brunensis</name>
    <dbReference type="NCBI Taxonomy" id="198483"/>
    <lineage>
        <taxon>Bacteria</taxon>
        <taxon>Bacillati</taxon>
        <taxon>Bacillota</taxon>
        <taxon>Bacilli</taxon>
        <taxon>Bacillales</taxon>
        <taxon>Staphylococcaceae</taxon>
        <taxon>Macrococcus</taxon>
    </lineage>
</organism>
<name>A0A4R6BF99_9STAP</name>
<sequence length="110" mass="12898">MGIRRTWYLNSTVDEILHEIKIMNNFSNMSDTLEYLIKNQKENIQQKELVISEIDKNIQMLLEMVAWQCDKTDTIPSISVAKGFSDAYNNSKKIVDENIERSMRLKRQGL</sequence>
<evidence type="ECO:0000313" key="1">
    <source>
        <dbReference type="EMBL" id="TDL98527.1"/>
    </source>
</evidence>
<dbReference type="EMBL" id="SCWA01000004">
    <property type="protein sequence ID" value="TDL98527.1"/>
    <property type="molecule type" value="Genomic_DNA"/>
</dbReference>
<dbReference type="RefSeq" id="WP_133431459.1">
    <property type="nucleotide sequence ID" value="NZ_SCWA01000004.1"/>
</dbReference>
<reference evidence="1 2" key="1">
    <citation type="submission" date="2019-01" db="EMBL/GenBank/DDBJ databases">
        <title>Draft genome sequences of the type strains of six Macrococcus species.</title>
        <authorList>
            <person name="Mazhar S."/>
            <person name="Altermann E."/>
            <person name="Hill C."/>
            <person name="Mcauliffe O."/>
        </authorList>
    </citation>
    <scope>NUCLEOTIDE SEQUENCE [LARGE SCALE GENOMIC DNA]</scope>
    <source>
        <strain evidence="1 2">CCM4811</strain>
    </source>
</reference>
<accession>A0A4R6BF99</accession>
<dbReference type="AlphaFoldDB" id="A0A4R6BF99"/>
<protein>
    <submittedName>
        <fullName evidence="1">Uncharacterized protein</fullName>
    </submittedName>
</protein>
<dbReference type="Proteomes" id="UP000295310">
    <property type="component" value="Unassembled WGS sequence"/>
</dbReference>
<keyword evidence="2" id="KW-1185">Reference proteome</keyword>
<comment type="caution">
    <text evidence="1">The sequence shown here is derived from an EMBL/GenBank/DDBJ whole genome shotgun (WGS) entry which is preliminary data.</text>
</comment>
<gene>
    <name evidence="1" type="ORF">ERX27_03565</name>
</gene>
<evidence type="ECO:0000313" key="2">
    <source>
        <dbReference type="Proteomes" id="UP000295310"/>
    </source>
</evidence>
<proteinExistence type="predicted"/>
<dbReference type="OrthoDB" id="2418510at2"/>